<proteinExistence type="predicted"/>
<dbReference type="AlphaFoldDB" id="A0AAV7M0W0"/>
<evidence type="ECO:0000313" key="2">
    <source>
        <dbReference type="Proteomes" id="UP001066276"/>
    </source>
</evidence>
<name>A0AAV7M0W0_PLEWA</name>
<sequence>MLEPTPYTEAKSDCLKLAFMDLSSAIDYNDRGKLWERMLEIGVDSAIVYFLYELHRTSQGTPGVDPMASAELRSRPGMTLGKAVC</sequence>
<keyword evidence="2" id="KW-1185">Reference proteome</keyword>
<dbReference type="Proteomes" id="UP001066276">
    <property type="component" value="Chromosome 10"/>
</dbReference>
<reference evidence="1" key="1">
    <citation type="journal article" date="2022" name="bioRxiv">
        <title>Sequencing and chromosome-scale assembly of the giantPleurodeles waltlgenome.</title>
        <authorList>
            <person name="Brown T."/>
            <person name="Elewa A."/>
            <person name="Iarovenko S."/>
            <person name="Subramanian E."/>
            <person name="Araus A.J."/>
            <person name="Petzold A."/>
            <person name="Susuki M."/>
            <person name="Suzuki K.-i.T."/>
            <person name="Hayashi T."/>
            <person name="Toyoda A."/>
            <person name="Oliveira C."/>
            <person name="Osipova E."/>
            <person name="Leigh N.D."/>
            <person name="Simon A."/>
            <person name="Yun M.H."/>
        </authorList>
    </citation>
    <scope>NUCLEOTIDE SEQUENCE</scope>
    <source>
        <strain evidence="1">20211129_DDA</strain>
        <tissue evidence="1">Liver</tissue>
    </source>
</reference>
<dbReference type="EMBL" id="JANPWB010000014">
    <property type="protein sequence ID" value="KAJ1096749.1"/>
    <property type="molecule type" value="Genomic_DNA"/>
</dbReference>
<evidence type="ECO:0000313" key="1">
    <source>
        <dbReference type="EMBL" id="KAJ1096749.1"/>
    </source>
</evidence>
<gene>
    <name evidence="1" type="ORF">NDU88_001880</name>
</gene>
<protein>
    <submittedName>
        <fullName evidence="1">Uncharacterized protein</fullName>
    </submittedName>
</protein>
<organism evidence="1 2">
    <name type="scientific">Pleurodeles waltl</name>
    <name type="common">Iberian ribbed newt</name>
    <dbReference type="NCBI Taxonomy" id="8319"/>
    <lineage>
        <taxon>Eukaryota</taxon>
        <taxon>Metazoa</taxon>
        <taxon>Chordata</taxon>
        <taxon>Craniata</taxon>
        <taxon>Vertebrata</taxon>
        <taxon>Euteleostomi</taxon>
        <taxon>Amphibia</taxon>
        <taxon>Batrachia</taxon>
        <taxon>Caudata</taxon>
        <taxon>Salamandroidea</taxon>
        <taxon>Salamandridae</taxon>
        <taxon>Pleurodelinae</taxon>
        <taxon>Pleurodeles</taxon>
    </lineage>
</organism>
<comment type="caution">
    <text evidence="1">The sequence shown here is derived from an EMBL/GenBank/DDBJ whole genome shotgun (WGS) entry which is preliminary data.</text>
</comment>
<accession>A0AAV7M0W0</accession>